<proteinExistence type="predicted"/>
<protein>
    <submittedName>
        <fullName evidence="6">Substrate-binding domain-containing protein</fullName>
    </submittedName>
</protein>
<dbReference type="InterPro" id="IPR028082">
    <property type="entry name" value="Peripla_BP_I"/>
</dbReference>
<keyword evidence="1" id="KW-0678">Repressor</keyword>
<evidence type="ECO:0000256" key="3">
    <source>
        <dbReference type="ARBA" id="ARBA00023125"/>
    </source>
</evidence>
<dbReference type="EMBL" id="JAKWBL010000003">
    <property type="protein sequence ID" value="MCH5599176.1"/>
    <property type="molecule type" value="Genomic_DNA"/>
</dbReference>
<evidence type="ECO:0000256" key="2">
    <source>
        <dbReference type="ARBA" id="ARBA00023015"/>
    </source>
</evidence>
<feature type="domain" description="Transcriptional regulator LacI/GalR-like sensor" evidence="5">
    <location>
        <begin position="2"/>
        <end position="74"/>
    </location>
</feature>
<organism evidence="6 7">
    <name type="scientific">Niabella ginsengisoli</name>
    <dbReference type="NCBI Taxonomy" id="522298"/>
    <lineage>
        <taxon>Bacteria</taxon>
        <taxon>Pseudomonadati</taxon>
        <taxon>Bacteroidota</taxon>
        <taxon>Chitinophagia</taxon>
        <taxon>Chitinophagales</taxon>
        <taxon>Chitinophagaceae</taxon>
        <taxon>Niabella</taxon>
    </lineage>
</organism>
<dbReference type="PANTHER" id="PTHR30146">
    <property type="entry name" value="LACI-RELATED TRANSCRIPTIONAL REPRESSOR"/>
    <property type="match status" value="1"/>
</dbReference>
<comment type="caution">
    <text evidence="6">The sequence shown here is derived from an EMBL/GenBank/DDBJ whole genome shotgun (WGS) entry which is preliminary data.</text>
</comment>
<evidence type="ECO:0000256" key="4">
    <source>
        <dbReference type="ARBA" id="ARBA00023163"/>
    </source>
</evidence>
<evidence type="ECO:0000313" key="6">
    <source>
        <dbReference type="EMBL" id="MCH5599176.1"/>
    </source>
</evidence>
<dbReference type="SUPFAM" id="SSF53822">
    <property type="entry name" value="Periplasmic binding protein-like I"/>
    <property type="match status" value="1"/>
</dbReference>
<accession>A0ABS9SLB6</accession>
<dbReference type="Proteomes" id="UP001202248">
    <property type="component" value="Unassembled WGS sequence"/>
</dbReference>
<evidence type="ECO:0000256" key="1">
    <source>
        <dbReference type="ARBA" id="ARBA00022491"/>
    </source>
</evidence>
<name>A0ABS9SLB6_9BACT</name>
<evidence type="ECO:0000313" key="7">
    <source>
        <dbReference type="Proteomes" id="UP001202248"/>
    </source>
</evidence>
<keyword evidence="2" id="KW-0805">Transcription regulation</keyword>
<dbReference type="Gene3D" id="3.40.50.2300">
    <property type="match status" value="1"/>
</dbReference>
<keyword evidence="3" id="KW-0238">DNA-binding</keyword>
<dbReference type="PANTHER" id="PTHR30146:SF148">
    <property type="entry name" value="HTH-TYPE TRANSCRIPTIONAL REPRESSOR PURR-RELATED"/>
    <property type="match status" value="1"/>
</dbReference>
<evidence type="ECO:0000259" key="5">
    <source>
        <dbReference type="Pfam" id="PF13377"/>
    </source>
</evidence>
<dbReference type="Pfam" id="PF13377">
    <property type="entry name" value="Peripla_BP_3"/>
    <property type="match status" value="1"/>
</dbReference>
<dbReference type="InterPro" id="IPR046335">
    <property type="entry name" value="LacI/GalR-like_sensor"/>
</dbReference>
<keyword evidence="4" id="KW-0804">Transcription</keyword>
<gene>
    <name evidence="6" type="ORF">MKP09_15295</name>
</gene>
<reference evidence="6 7" key="1">
    <citation type="submission" date="2022-02" db="EMBL/GenBank/DDBJ databases">
        <authorList>
            <person name="Min J."/>
        </authorList>
    </citation>
    <scope>NUCLEOTIDE SEQUENCE [LARGE SCALE GENOMIC DNA]</scope>
    <source>
        <strain evidence="6 7">GR10-1</strain>
    </source>
</reference>
<sequence>MQELKWKIPSRVGVLSFDDHEIFKLYSPAITSINQPINEIAKEGVEILCLQMNGHGEPAKQGTLLKAEVILRKSL</sequence>
<keyword evidence="7" id="KW-1185">Reference proteome</keyword>